<keyword evidence="2" id="KW-1185">Reference proteome</keyword>
<sequence length="139" mass="15206">MSRTGLAVRPWQGRSVPMPDLDLYTPHRTVTDAAFEGVPVPGLRAEFFHRPDGERVASAGRYSMDGRDLMLAWGFADEEHCRWSAVRDPAGFWHAETEGCPVVRVLRAGAAPDDPVSGLAVRAPTGEWVTVDRGPVPAR</sequence>
<proteinExistence type="predicted"/>
<accession>A0A1K0GH13</accession>
<comment type="caution">
    <text evidence="1">The sequence shown here is derived from an EMBL/GenBank/DDBJ whole genome shotgun (WGS) entry which is preliminary data.</text>
</comment>
<gene>
    <name evidence="1" type="ORF">BG844_25885</name>
</gene>
<evidence type="ECO:0000313" key="1">
    <source>
        <dbReference type="EMBL" id="OJF11518.1"/>
    </source>
</evidence>
<dbReference type="AlphaFoldDB" id="A0A1K0GH13"/>
<reference evidence="1 2" key="1">
    <citation type="submission" date="2016-09" db="EMBL/GenBank/DDBJ databases">
        <title>Couchioplanes caeruleus draft genome sequence.</title>
        <authorList>
            <person name="Sheehan J."/>
            <person name="Caffrey P."/>
        </authorList>
    </citation>
    <scope>NUCLEOTIDE SEQUENCE [LARGE SCALE GENOMIC DNA]</scope>
    <source>
        <strain evidence="1 2">DSM 43634</strain>
    </source>
</reference>
<dbReference type="EMBL" id="MEIA01000315">
    <property type="protein sequence ID" value="OJF11518.1"/>
    <property type="molecule type" value="Genomic_DNA"/>
</dbReference>
<protein>
    <submittedName>
        <fullName evidence="1">Uncharacterized protein</fullName>
    </submittedName>
</protein>
<dbReference type="Proteomes" id="UP000182486">
    <property type="component" value="Unassembled WGS sequence"/>
</dbReference>
<name>A0A1K0GH13_9ACTN</name>
<evidence type="ECO:0000313" key="2">
    <source>
        <dbReference type="Proteomes" id="UP000182486"/>
    </source>
</evidence>
<organism evidence="1 2">
    <name type="scientific">Couchioplanes caeruleus subsp. caeruleus</name>
    <dbReference type="NCBI Taxonomy" id="56427"/>
    <lineage>
        <taxon>Bacteria</taxon>
        <taxon>Bacillati</taxon>
        <taxon>Actinomycetota</taxon>
        <taxon>Actinomycetes</taxon>
        <taxon>Micromonosporales</taxon>
        <taxon>Micromonosporaceae</taxon>
        <taxon>Couchioplanes</taxon>
    </lineage>
</organism>